<name>A0A0H5Q0C4_9ZZZZ</name>
<keyword evidence="2" id="KW-0614">Plasmid</keyword>
<evidence type="ECO:0000313" key="2">
    <source>
        <dbReference type="EMBL" id="CRY95293.1"/>
    </source>
</evidence>
<evidence type="ECO:0000256" key="1">
    <source>
        <dbReference type="SAM" id="Phobius"/>
    </source>
</evidence>
<geneLocation type="plasmid" evidence="2">
    <name>pRGRH0582</name>
</geneLocation>
<dbReference type="AlphaFoldDB" id="A0A0H5Q0C4"/>
<keyword evidence="1" id="KW-0812">Transmembrane</keyword>
<reference evidence="2" key="2">
    <citation type="submission" date="2015-07" db="EMBL/GenBank/DDBJ databases">
        <title>Plasmids, circular viruses and viroids from rat gut.</title>
        <authorList>
            <person name="Jorgensen T.J."/>
            <person name="Hansen M.A."/>
            <person name="Xu Z."/>
            <person name="Tabak M.A."/>
            <person name="Sorensen S.J."/>
            <person name="Hansen L.H."/>
        </authorList>
    </citation>
    <scope>NUCLEOTIDE SEQUENCE</scope>
    <source>
        <plasmid evidence="2">pRGRH0582</plasmid>
    </source>
</reference>
<organism evidence="2">
    <name type="scientific">uncultured prokaryote</name>
    <dbReference type="NCBI Taxonomy" id="198431"/>
    <lineage>
        <taxon>unclassified sequences</taxon>
        <taxon>environmental samples</taxon>
    </lineage>
</organism>
<reference evidence="2" key="1">
    <citation type="submission" date="2015-06" db="EMBL/GenBank/DDBJ databases">
        <authorList>
            <person name="Joergensen T."/>
        </authorList>
    </citation>
    <scope>NUCLEOTIDE SEQUENCE</scope>
    <source>
        <plasmid evidence="2">pRGRH0582</plasmid>
    </source>
</reference>
<dbReference type="EMBL" id="LN853213">
    <property type="protein sequence ID" value="CRY95293.1"/>
    <property type="molecule type" value="Genomic_DNA"/>
</dbReference>
<protein>
    <submittedName>
        <fullName evidence="2">Uncharacterized protein</fullName>
    </submittedName>
</protein>
<keyword evidence="1" id="KW-1133">Transmembrane helix</keyword>
<sequence>MEAVITALTTALTPAAFFAIVADLVPFIVVLVPVSLALHFLRKLVKGAGKGKVKF</sequence>
<feature type="transmembrane region" description="Helical" evidence="1">
    <location>
        <begin position="15"/>
        <end position="41"/>
    </location>
</feature>
<accession>A0A0H5Q0C4</accession>
<proteinExistence type="predicted"/>
<keyword evidence="1" id="KW-0472">Membrane</keyword>